<comment type="caution">
    <text evidence="2">The sequence shown here is derived from an EMBL/GenBank/DDBJ whole genome shotgun (WGS) entry which is preliminary data.</text>
</comment>
<feature type="transmembrane region" description="Helical" evidence="1">
    <location>
        <begin position="74"/>
        <end position="94"/>
    </location>
</feature>
<reference evidence="2" key="1">
    <citation type="submission" date="2022-10" db="EMBL/GenBank/DDBJ databases">
        <authorList>
            <person name="Chen Y."/>
            <person name="Dougan E. K."/>
            <person name="Chan C."/>
            <person name="Rhodes N."/>
            <person name="Thang M."/>
        </authorList>
    </citation>
    <scope>NUCLEOTIDE SEQUENCE</scope>
</reference>
<dbReference type="AlphaFoldDB" id="A0A9P1BG75"/>
<protein>
    <submittedName>
        <fullName evidence="2">Uncharacterized protein</fullName>
    </submittedName>
</protein>
<sequence length="196" mass="22378">MCMKCPAQSRGDAGLLYYNLGSCVEDGCRWVQEEYSLAGFIAKSLKDRNLCPLLQIYGFHPGCIRWCTMHALNLGILFTVNGGGLMLLMDLLYFGPRTFEEQLDTAYKSFVGFCRQHKIHHSQPPFTRRSVLRKTGEVGLVAKEFAGALLQLDGIQSTGAVLAHVCHDLRRYRSNPRYWHTFWDEDAMKWMKGCYP</sequence>
<organism evidence="2">
    <name type="scientific">Cladocopium goreaui</name>
    <dbReference type="NCBI Taxonomy" id="2562237"/>
    <lineage>
        <taxon>Eukaryota</taxon>
        <taxon>Sar</taxon>
        <taxon>Alveolata</taxon>
        <taxon>Dinophyceae</taxon>
        <taxon>Suessiales</taxon>
        <taxon>Symbiodiniaceae</taxon>
        <taxon>Cladocopium</taxon>
    </lineage>
</organism>
<evidence type="ECO:0000313" key="4">
    <source>
        <dbReference type="Proteomes" id="UP001152797"/>
    </source>
</evidence>
<gene>
    <name evidence="2" type="ORF">C1SCF055_LOCUS1430</name>
</gene>
<reference evidence="3" key="2">
    <citation type="submission" date="2024-04" db="EMBL/GenBank/DDBJ databases">
        <authorList>
            <person name="Chen Y."/>
            <person name="Shah S."/>
            <person name="Dougan E. K."/>
            <person name="Thang M."/>
            <person name="Chan C."/>
        </authorList>
    </citation>
    <scope>NUCLEOTIDE SEQUENCE [LARGE SCALE GENOMIC DNA]</scope>
</reference>
<dbReference type="OrthoDB" id="425759at2759"/>
<keyword evidence="4" id="KW-1185">Reference proteome</keyword>
<keyword evidence="1" id="KW-0812">Transmembrane</keyword>
<keyword evidence="1" id="KW-0472">Membrane</keyword>
<evidence type="ECO:0000313" key="3">
    <source>
        <dbReference type="EMBL" id="CAL1126269.1"/>
    </source>
</evidence>
<evidence type="ECO:0000256" key="1">
    <source>
        <dbReference type="SAM" id="Phobius"/>
    </source>
</evidence>
<name>A0A9P1BG75_9DINO</name>
<dbReference type="EMBL" id="CAMXCT020000040">
    <property type="protein sequence ID" value="CAL1126269.1"/>
    <property type="molecule type" value="Genomic_DNA"/>
</dbReference>
<dbReference type="EMBL" id="CAMXCT030000040">
    <property type="protein sequence ID" value="CAL4760206.1"/>
    <property type="molecule type" value="Genomic_DNA"/>
</dbReference>
<accession>A0A9P1BG75</accession>
<keyword evidence="1" id="KW-1133">Transmembrane helix</keyword>
<evidence type="ECO:0000313" key="2">
    <source>
        <dbReference type="EMBL" id="CAI3972894.1"/>
    </source>
</evidence>
<proteinExistence type="predicted"/>
<dbReference type="EMBL" id="CAMXCT010000040">
    <property type="protein sequence ID" value="CAI3972894.1"/>
    <property type="molecule type" value="Genomic_DNA"/>
</dbReference>
<dbReference type="Proteomes" id="UP001152797">
    <property type="component" value="Unassembled WGS sequence"/>
</dbReference>